<accession>A0A9X3YJK9</accession>
<organism evidence="2 3">
    <name type="scientific">Tahibacter soli</name>
    <dbReference type="NCBI Taxonomy" id="2983605"/>
    <lineage>
        <taxon>Bacteria</taxon>
        <taxon>Pseudomonadati</taxon>
        <taxon>Pseudomonadota</taxon>
        <taxon>Gammaproteobacteria</taxon>
        <taxon>Lysobacterales</taxon>
        <taxon>Rhodanobacteraceae</taxon>
        <taxon>Tahibacter</taxon>
    </lineage>
</organism>
<sequence length="238" mass="26090">MTDANAPTDDTLRRWLLQQLTDADAQALDARLMHDDALAERLREAETDLIDDAARGALGADDAEAFRRYRLVDPQTRERLVAARAFARLREEEGGQEVVRRPHRRRLAWLAAAAIAAAAIVLPMRWTSPPATLPTYVLLAQTARGAEAALTLPAPQTAVRLQVEVADATRRYALAIETNGRRTPLARDLVPREADGYAYVEARVEAALLGQGRRRVVLIAASGEVERDWTVVVGAAGE</sequence>
<proteinExistence type="predicted"/>
<reference evidence="2" key="1">
    <citation type="submission" date="2023-02" db="EMBL/GenBank/DDBJ databases">
        <title>Tahibacter soli sp. nov. isolated from soil.</title>
        <authorList>
            <person name="Baek J.H."/>
            <person name="Lee J.K."/>
            <person name="Choi D.G."/>
            <person name="Jeon C.O."/>
        </authorList>
    </citation>
    <scope>NUCLEOTIDE SEQUENCE</scope>
    <source>
        <strain evidence="2">BL</strain>
    </source>
</reference>
<evidence type="ECO:0008006" key="4">
    <source>
        <dbReference type="Google" id="ProtNLM"/>
    </source>
</evidence>
<evidence type="ECO:0000256" key="1">
    <source>
        <dbReference type="SAM" id="Phobius"/>
    </source>
</evidence>
<comment type="caution">
    <text evidence="2">The sequence shown here is derived from an EMBL/GenBank/DDBJ whole genome shotgun (WGS) entry which is preliminary data.</text>
</comment>
<keyword evidence="1" id="KW-0472">Membrane</keyword>
<dbReference type="RefSeq" id="WP_263544915.1">
    <property type="nucleotide sequence ID" value="NZ_JAOVZO020000014.1"/>
</dbReference>
<feature type="transmembrane region" description="Helical" evidence="1">
    <location>
        <begin position="107"/>
        <end position="126"/>
    </location>
</feature>
<evidence type="ECO:0000313" key="3">
    <source>
        <dbReference type="Proteomes" id="UP001139971"/>
    </source>
</evidence>
<name>A0A9X3YJK9_9GAMM</name>
<protein>
    <recommendedName>
        <fullName evidence="4">Anti-sigma-K factor RskA</fullName>
    </recommendedName>
</protein>
<keyword evidence="1" id="KW-0812">Transmembrane</keyword>
<evidence type="ECO:0000313" key="2">
    <source>
        <dbReference type="EMBL" id="MDC8012752.1"/>
    </source>
</evidence>
<dbReference type="EMBL" id="JAOVZO020000014">
    <property type="protein sequence ID" value="MDC8012752.1"/>
    <property type="molecule type" value="Genomic_DNA"/>
</dbReference>
<keyword evidence="3" id="KW-1185">Reference proteome</keyword>
<gene>
    <name evidence="2" type="ORF">OD750_009355</name>
</gene>
<dbReference type="Proteomes" id="UP001139971">
    <property type="component" value="Unassembled WGS sequence"/>
</dbReference>
<keyword evidence="1" id="KW-1133">Transmembrane helix</keyword>
<dbReference type="AlphaFoldDB" id="A0A9X3YJK9"/>